<dbReference type="EMBL" id="JABSTV010001251">
    <property type="protein sequence ID" value="KAH7951030.1"/>
    <property type="molecule type" value="Genomic_DNA"/>
</dbReference>
<organism evidence="2 3">
    <name type="scientific">Rhipicephalus sanguineus</name>
    <name type="common">Brown dog tick</name>
    <name type="synonym">Ixodes sanguineus</name>
    <dbReference type="NCBI Taxonomy" id="34632"/>
    <lineage>
        <taxon>Eukaryota</taxon>
        <taxon>Metazoa</taxon>
        <taxon>Ecdysozoa</taxon>
        <taxon>Arthropoda</taxon>
        <taxon>Chelicerata</taxon>
        <taxon>Arachnida</taxon>
        <taxon>Acari</taxon>
        <taxon>Parasitiformes</taxon>
        <taxon>Ixodida</taxon>
        <taxon>Ixodoidea</taxon>
        <taxon>Ixodidae</taxon>
        <taxon>Rhipicephalinae</taxon>
        <taxon>Rhipicephalus</taxon>
        <taxon>Rhipicephalus</taxon>
    </lineage>
</organism>
<reference evidence="2" key="2">
    <citation type="submission" date="2021-09" db="EMBL/GenBank/DDBJ databases">
        <authorList>
            <person name="Jia N."/>
            <person name="Wang J."/>
            <person name="Shi W."/>
            <person name="Du L."/>
            <person name="Sun Y."/>
            <person name="Zhan W."/>
            <person name="Jiang J."/>
            <person name="Wang Q."/>
            <person name="Zhang B."/>
            <person name="Ji P."/>
            <person name="Sakyi L.B."/>
            <person name="Cui X."/>
            <person name="Yuan T."/>
            <person name="Jiang B."/>
            <person name="Yang W."/>
            <person name="Lam T.T.-Y."/>
            <person name="Chang Q."/>
            <person name="Ding S."/>
            <person name="Wang X."/>
            <person name="Zhu J."/>
            <person name="Ruan X."/>
            <person name="Zhao L."/>
            <person name="Wei J."/>
            <person name="Que T."/>
            <person name="Du C."/>
            <person name="Cheng J."/>
            <person name="Dai P."/>
            <person name="Han X."/>
            <person name="Huang E."/>
            <person name="Gao Y."/>
            <person name="Liu J."/>
            <person name="Shao H."/>
            <person name="Ye R."/>
            <person name="Li L."/>
            <person name="Wei W."/>
            <person name="Wang X."/>
            <person name="Wang C."/>
            <person name="Huo Q."/>
            <person name="Li W."/>
            <person name="Guo W."/>
            <person name="Chen H."/>
            <person name="Chen S."/>
            <person name="Zhou L."/>
            <person name="Zhou L."/>
            <person name="Ni X."/>
            <person name="Tian J."/>
            <person name="Zhou Y."/>
            <person name="Sheng Y."/>
            <person name="Liu T."/>
            <person name="Pan Y."/>
            <person name="Xia L."/>
            <person name="Li J."/>
            <person name="Zhao F."/>
            <person name="Cao W."/>
        </authorList>
    </citation>
    <scope>NUCLEOTIDE SEQUENCE</scope>
    <source>
        <strain evidence="2">Rsan-2018</strain>
        <tissue evidence="2">Larvae</tissue>
    </source>
</reference>
<protein>
    <submittedName>
        <fullName evidence="2">Uncharacterized protein</fullName>
    </submittedName>
</protein>
<feature type="compositionally biased region" description="Basic and acidic residues" evidence="1">
    <location>
        <begin position="123"/>
        <end position="135"/>
    </location>
</feature>
<feature type="region of interest" description="Disordered" evidence="1">
    <location>
        <begin position="1"/>
        <end position="79"/>
    </location>
</feature>
<evidence type="ECO:0000313" key="3">
    <source>
        <dbReference type="Proteomes" id="UP000821837"/>
    </source>
</evidence>
<feature type="compositionally biased region" description="Basic and acidic residues" evidence="1">
    <location>
        <begin position="26"/>
        <end position="42"/>
    </location>
</feature>
<proteinExistence type="predicted"/>
<keyword evidence="3" id="KW-1185">Reference proteome</keyword>
<evidence type="ECO:0000313" key="2">
    <source>
        <dbReference type="EMBL" id="KAH7951030.1"/>
    </source>
</evidence>
<accession>A0A9D4PQA3</accession>
<dbReference type="Proteomes" id="UP000821837">
    <property type="component" value="Chromosome 5"/>
</dbReference>
<feature type="compositionally biased region" description="Polar residues" evidence="1">
    <location>
        <begin position="1"/>
        <end position="15"/>
    </location>
</feature>
<dbReference type="AlphaFoldDB" id="A0A9D4PQA3"/>
<evidence type="ECO:0000256" key="1">
    <source>
        <dbReference type="SAM" id="MobiDB-lite"/>
    </source>
</evidence>
<feature type="region of interest" description="Disordered" evidence="1">
    <location>
        <begin position="106"/>
        <end position="135"/>
    </location>
</feature>
<gene>
    <name evidence="2" type="ORF">HPB52_004413</name>
</gene>
<comment type="caution">
    <text evidence="2">The sequence shown here is derived from an EMBL/GenBank/DDBJ whole genome shotgun (WGS) entry which is preliminary data.</text>
</comment>
<feature type="compositionally biased region" description="Polar residues" evidence="1">
    <location>
        <begin position="68"/>
        <end position="79"/>
    </location>
</feature>
<sequence>MGSNEGPSDDQSLISGQEEPLPGVGESKRSDADNDQPARQDDDIGAAGEPGASPSTSADTHDLEVAGVSTSTWWDPSTVDDSMQVPNYDHDVTTSSVPHLYQESHDFRNSRGSRIPRLTPGDIEERPRRSAAERMRSVEASLTEAREVLYELLREIMAEAQEATGVSSLDGIVIEDELPGPPLSQSTSTGDANSNVLQFEIVGDLRSAVDPILDSLEELEDESLDPRGDARHYIIGDELCALYDQMEARWEETIDHICEDMNCRYTQYVADCRESLQKADVDESVRKQLRRDMAEARSLLIAMLRDDFRNACEAFTDWRTLYLQRELHLSYMSLTEGDRFSLLASVLRYEVLECLPDLEKRTEERAAELWKALVEYHWRDVDGIFDEAK</sequence>
<reference evidence="2" key="1">
    <citation type="journal article" date="2020" name="Cell">
        <title>Large-Scale Comparative Analyses of Tick Genomes Elucidate Their Genetic Diversity and Vector Capacities.</title>
        <authorList>
            <consortium name="Tick Genome and Microbiome Consortium (TIGMIC)"/>
            <person name="Jia N."/>
            <person name="Wang J."/>
            <person name="Shi W."/>
            <person name="Du L."/>
            <person name="Sun Y."/>
            <person name="Zhan W."/>
            <person name="Jiang J.F."/>
            <person name="Wang Q."/>
            <person name="Zhang B."/>
            <person name="Ji P."/>
            <person name="Bell-Sakyi L."/>
            <person name="Cui X.M."/>
            <person name="Yuan T.T."/>
            <person name="Jiang B.G."/>
            <person name="Yang W.F."/>
            <person name="Lam T.T."/>
            <person name="Chang Q.C."/>
            <person name="Ding S.J."/>
            <person name="Wang X.J."/>
            <person name="Zhu J.G."/>
            <person name="Ruan X.D."/>
            <person name="Zhao L."/>
            <person name="Wei J.T."/>
            <person name="Ye R.Z."/>
            <person name="Que T.C."/>
            <person name="Du C.H."/>
            <person name="Zhou Y.H."/>
            <person name="Cheng J.X."/>
            <person name="Dai P.F."/>
            <person name="Guo W.B."/>
            <person name="Han X.H."/>
            <person name="Huang E.J."/>
            <person name="Li L.F."/>
            <person name="Wei W."/>
            <person name="Gao Y.C."/>
            <person name="Liu J.Z."/>
            <person name="Shao H.Z."/>
            <person name="Wang X."/>
            <person name="Wang C.C."/>
            <person name="Yang T.C."/>
            <person name="Huo Q.B."/>
            <person name="Li W."/>
            <person name="Chen H.Y."/>
            <person name="Chen S.E."/>
            <person name="Zhou L.G."/>
            <person name="Ni X.B."/>
            <person name="Tian J.H."/>
            <person name="Sheng Y."/>
            <person name="Liu T."/>
            <person name="Pan Y.S."/>
            <person name="Xia L.Y."/>
            <person name="Li J."/>
            <person name="Zhao F."/>
            <person name="Cao W.C."/>
        </authorList>
    </citation>
    <scope>NUCLEOTIDE SEQUENCE</scope>
    <source>
        <strain evidence="2">Rsan-2018</strain>
    </source>
</reference>
<dbReference type="VEuPathDB" id="VectorBase:RSAN_028370"/>
<name>A0A9D4PQA3_RHISA</name>